<dbReference type="RefSeq" id="XP_024331601.1">
    <property type="nucleotide sequence ID" value="XM_024473503.1"/>
</dbReference>
<comment type="caution">
    <text evidence="1">The sequence shown here is derived from an EMBL/GenBank/DDBJ whole genome shotgun (WGS) entry which is preliminary data.</text>
</comment>
<gene>
    <name evidence="1" type="ORF">AAJ76_1000010709</name>
</gene>
<dbReference type="Proteomes" id="UP000034350">
    <property type="component" value="Unassembled WGS sequence"/>
</dbReference>
<organism evidence="1 2">
    <name type="scientific">Vairimorpha ceranae</name>
    <dbReference type="NCBI Taxonomy" id="40302"/>
    <lineage>
        <taxon>Eukaryota</taxon>
        <taxon>Fungi</taxon>
        <taxon>Fungi incertae sedis</taxon>
        <taxon>Microsporidia</taxon>
        <taxon>Nosematidae</taxon>
        <taxon>Vairimorpha</taxon>
    </lineage>
</organism>
<evidence type="ECO:0000313" key="2">
    <source>
        <dbReference type="Proteomes" id="UP000034350"/>
    </source>
</evidence>
<accession>A0A0F9ZEK2</accession>
<proteinExistence type="predicted"/>
<dbReference type="EMBL" id="JPQZ01000010">
    <property type="protein sequence ID" value="KKO75859.1"/>
    <property type="molecule type" value="Genomic_DNA"/>
</dbReference>
<evidence type="ECO:0000313" key="1">
    <source>
        <dbReference type="EMBL" id="KKO75859.1"/>
    </source>
</evidence>
<dbReference type="GeneID" id="36318397"/>
<protein>
    <submittedName>
        <fullName evidence="1">Uncharacterized protein</fullName>
    </submittedName>
</protein>
<keyword evidence="2" id="KW-1185">Reference proteome</keyword>
<reference evidence="1 2" key="1">
    <citation type="journal article" date="2015" name="Environ. Microbiol.">
        <title>Genome analyses suggest the presence of polyploidy and recent human-driven expansions in eight global populations of the honeybee pathogen Nosema ceranae.</title>
        <authorList>
            <person name="Pelin A."/>
            <person name="Selman M."/>
            <person name="Aris-Brosou S."/>
            <person name="Farinelli L."/>
            <person name="Corradi N."/>
        </authorList>
    </citation>
    <scope>NUCLEOTIDE SEQUENCE [LARGE SCALE GENOMIC DNA]</scope>
    <source>
        <strain evidence="1 2">PA08 1199</strain>
    </source>
</reference>
<dbReference type="VEuPathDB" id="MicrosporidiaDB:AAJ76_1000010709"/>
<sequence>MLFVLNLGLFIDKVFENVMIFHNKYLIYCFKTFIKSFLKRKGY</sequence>
<dbReference type="AlphaFoldDB" id="A0A0F9ZEK2"/>
<name>A0A0F9ZEK2_9MICR</name>